<comment type="caution">
    <text evidence="1">The sequence shown here is derived from an EMBL/GenBank/DDBJ whole genome shotgun (WGS) entry which is preliminary data.</text>
</comment>
<dbReference type="EMBL" id="BBIO01000001">
    <property type="protein sequence ID" value="GAK43624.1"/>
    <property type="molecule type" value="Genomic_DNA"/>
</dbReference>
<gene>
    <name evidence="1" type="ORF">M2A_0123</name>
</gene>
<dbReference type="AlphaFoldDB" id="A0A081B6F6"/>
<dbReference type="STRING" id="1333998.M2A_0123"/>
<protein>
    <submittedName>
        <fullName evidence="1">Uncharacterized protein</fullName>
    </submittedName>
</protein>
<evidence type="ECO:0000313" key="2">
    <source>
        <dbReference type="Proteomes" id="UP000028702"/>
    </source>
</evidence>
<accession>A0A081B6F6</accession>
<organism evidence="1 2">
    <name type="scientific">Tepidicaulis marinus</name>
    <dbReference type="NCBI Taxonomy" id="1333998"/>
    <lineage>
        <taxon>Bacteria</taxon>
        <taxon>Pseudomonadati</taxon>
        <taxon>Pseudomonadota</taxon>
        <taxon>Alphaproteobacteria</taxon>
        <taxon>Hyphomicrobiales</taxon>
        <taxon>Parvibaculaceae</taxon>
        <taxon>Tepidicaulis</taxon>
    </lineage>
</organism>
<sequence length="68" mass="7424">MISNDIRNLKASMKAHYECGQLSPGFFNAFLAKLDALAEQAEGMERSSVAPHARRSCVQLELIKGGQS</sequence>
<proteinExistence type="predicted"/>
<reference evidence="1 2" key="1">
    <citation type="submission" date="2014-07" db="EMBL/GenBank/DDBJ databases">
        <title>Tepidicaulis marinum gen. nov., sp. nov., a novel marine bacterium denitrifying nitrate to nitrous oxide strictly under microaerobic conditions.</title>
        <authorList>
            <person name="Takeuchi M."/>
            <person name="Yamagishi T."/>
            <person name="Kamagata Y."/>
            <person name="Oshima K."/>
            <person name="Hattori M."/>
            <person name="Katayama T."/>
            <person name="Hanada S."/>
            <person name="Tamaki H."/>
            <person name="Marumo K."/>
            <person name="Maeda H."/>
            <person name="Nedachi M."/>
            <person name="Iwasaki W."/>
            <person name="Suwa Y."/>
            <person name="Sakata S."/>
        </authorList>
    </citation>
    <scope>NUCLEOTIDE SEQUENCE [LARGE SCALE GENOMIC DNA]</scope>
    <source>
        <strain evidence="1 2">MA2</strain>
    </source>
</reference>
<keyword evidence="2" id="KW-1185">Reference proteome</keyword>
<dbReference type="Proteomes" id="UP000028702">
    <property type="component" value="Unassembled WGS sequence"/>
</dbReference>
<evidence type="ECO:0000313" key="1">
    <source>
        <dbReference type="EMBL" id="GAK43624.1"/>
    </source>
</evidence>
<dbReference type="RefSeq" id="WP_045441708.1">
    <property type="nucleotide sequence ID" value="NZ_BBIO01000001.1"/>
</dbReference>
<name>A0A081B6F6_9HYPH</name>